<sequence>MLTKKLFSILLVSIFTVSLVGCGNTNDVKKETTSTPYTGTLKGALKDYTYKIGTSGTYAPFSYFDSNGKNIVGFDMDLLHELQNVLGFKIQTGNVQSMDYGPLTTSLAVGKLDISIAAICATDTRKKGMDFTDTYYNAGLSVIVNKKTSPKEIIGIDSLKSGKYKIAVQKGDASHLFLTGANVPASSIQVHDSITTALQSLEQGKVDAMVYDAPGTKFYIKNKKDSNLKMIGDQFAKEQTPYAIAISFDASKKNPKLLSIMNAAVKKLKDDGTMAKLEKKWLK</sequence>
<keyword evidence="1 2" id="KW-0732">Signal</keyword>
<dbReference type="SMART" id="SM00079">
    <property type="entry name" value="PBPe"/>
    <property type="match status" value="1"/>
</dbReference>
<dbReference type="Pfam" id="PF00497">
    <property type="entry name" value="SBP_bac_3"/>
    <property type="match status" value="1"/>
</dbReference>
<comment type="caution">
    <text evidence="5">The sequence shown here is derived from an EMBL/GenBank/DDBJ whole genome shotgun (WGS) entry which is preliminary data.</text>
</comment>
<feature type="domain" description="Solute-binding protein family 3/N-terminal" evidence="3">
    <location>
        <begin position="49"/>
        <end position="283"/>
    </location>
</feature>
<feature type="chain" id="PRO_5045914369" evidence="2">
    <location>
        <begin position="21"/>
        <end position="283"/>
    </location>
</feature>
<evidence type="ECO:0000313" key="6">
    <source>
        <dbReference type="Proteomes" id="UP000776252"/>
    </source>
</evidence>
<dbReference type="PROSITE" id="PS51257">
    <property type="entry name" value="PROKAR_LIPOPROTEIN"/>
    <property type="match status" value="1"/>
</dbReference>
<dbReference type="SMART" id="SM00062">
    <property type="entry name" value="PBPb"/>
    <property type="match status" value="1"/>
</dbReference>
<feature type="domain" description="Ionotropic glutamate receptor C-terminal" evidence="4">
    <location>
        <begin position="49"/>
        <end position="283"/>
    </location>
</feature>
<dbReference type="InterPro" id="IPR001638">
    <property type="entry name" value="Solute-binding_3/MltF_N"/>
</dbReference>
<dbReference type="InterPro" id="IPR001320">
    <property type="entry name" value="Iontro_rcpt_C"/>
</dbReference>
<organism evidence="5 6">
    <name type="scientific">Clostridium frigoris</name>
    <dbReference type="NCBI Taxonomy" id="205327"/>
    <lineage>
        <taxon>Bacteria</taxon>
        <taxon>Bacillati</taxon>
        <taxon>Bacillota</taxon>
        <taxon>Clostridia</taxon>
        <taxon>Eubacteriales</taxon>
        <taxon>Clostridiaceae</taxon>
        <taxon>Clostridium</taxon>
    </lineage>
</organism>
<reference evidence="5 6" key="1">
    <citation type="submission" date="2021-06" db="EMBL/GenBank/DDBJ databases">
        <title>Clostridia strains as spoilage organisms.</title>
        <authorList>
            <person name="Wambui J."/>
            <person name="Stephan R."/>
            <person name="Stevens M.J.A."/>
        </authorList>
    </citation>
    <scope>NUCLEOTIDE SEQUENCE [LARGE SCALE GENOMIC DNA]</scope>
    <source>
        <strain evidence="5 6">DSM 14204</strain>
    </source>
</reference>
<evidence type="ECO:0000259" key="4">
    <source>
        <dbReference type="SMART" id="SM00079"/>
    </source>
</evidence>
<dbReference type="PANTHER" id="PTHR35936">
    <property type="entry name" value="MEMBRANE-BOUND LYTIC MUREIN TRANSGLYCOSYLASE F"/>
    <property type="match status" value="1"/>
</dbReference>
<keyword evidence="6" id="KW-1185">Reference proteome</keyword>
<dbReference type="Proteomes" id="UP000776252">
    <property type="component" value="Unassembled WGS sequence"/>
</dbReference>
<proteinExistence type="predicted"/>
<evidence type="ECO:0000259" key="3">
    <source>
        <dbReference type="SMART" id="SM00062"/>
    </source>
</evidence>
<feature type="signal peptide" evidence="2">
    <location>
        <begin position="1"/>
        <end position="20"/>
    </location>
</feature>
<dbReference type="RefSeq" id="WP_216150281.1">
    <property type="nucleotide sequence ID" value="NZ_JAHLDV010000036.1"/>
</dbReference>
<accession>A0ABS6BWE9</accession>
<gene>
    <name evidence="5" type="ORF">KPL37_13795</name>
</gene>
<protein>
    <submittedName>
        <fullName evidence="5">Transporter substrate-binding domain-containing protein</fullName>
    </submittedName>
</protein>
<evidence type="ECO:0000256" key="2">
    <source>
        <dbReference type="SAM" id="SignalP"/>
    </source>
</evidence>
<dbReference type="EMBL" id="JAHLDV010000036">
    <property type="protein sequence ID" value="MBU3160814.1"/>
    <property type="molecule type" value="Genomic_DNA"/>
</dbReference>
<dbReference type="PANTHER" id="PTHR35936:SF17">
    <property type="entry name" value="ARGININE-BINDING EXTRACELLULAR PROTEIN ARTP"/>
    <property type="match status" value="1"/>
</dbReference>
<name>A0ABS6BWE9_9CLOT</name>
<evidence type="ECO:0000313" key="5">
    <source>
        <dbReference type="EMBL" id="MBU3160814.1"/>
    </source>
</evidence>
<evidence type="ECO:0000256" key="1">
    <source>
        <dbReference type="ARBA" id="ARBA00022729"/>
    </source>
</evidence>